<dbReference type="Gene3D" id="3.80.30.20">
    <property type="entry name" value="tm_1862 like domain"/>
    <property type="match status" value="1"/>
</dbReference>
<evidence type="ECO:0000313" key="6">
    <source>
        <dbReference type="Proteomes" id="UP000622653"/>
    </source>
</evidence>
<dbReference type="PROSITE" id="PS51918">
    <property type="entry name" value="RADICAL_SAM"/>
    <property type="match status" value="1"/>
</dbReference>
<keyword evidence="3" id="KW-0963">Cytoplasm</keyword>
<dbReference type="CDD" id="cd01335">
    <property type="entry name" value="Radical_SAM"/>
    <property type="match status" value="1"/>
</dbReference>
<dbReference type="NCBIfam" id="TIGR00539">
    <property type="entry name" value="hemN_rel"/>
    <property type="match status" value="1"/>
</dbReference>
<dbReference type="InterPro" id="IPR023404">
    <property type="entry name" value="rSAM_horseshoe"/>
</dbReference>
<keyword evidence="6" id="KW-1185">Reference proteome</keyword>
<evidence type="ECO:0000313" key="5">
    <source>
        <dbReference type="EMBL" id="MBF4500158.1"/>
    </source>
</evidence>
<organism evidence="5 6">
    <name type="scientific">Savagea serpentis</name>
    <dbReference type="NCBI Taxonomy" id="2785297"/>
    <lineage>
        <taxon>Bacteria</taxon>
        <taxon>Bacillati</taxon>
        <taxon>Bacillota</taxon>
        <taxon>Bacilli</taxon>
        <taxon>Bacillales</taxon>
        <taxon>Caryophanaceae</taxon>
        <taxon>Savagea</taxon>
    </lineage>
</organism>
<dbReference type="GO" id="GO:0004109">
    <property type="term" value="F:coproporphyrinogen oxidase activity"/>
    <property type="evidence" value="ECO:0007669"/>
    <property type="project" value="InterPro"/>
</dbReference>
<dbReference type="Pfam" id="PF04055">
    <property type="entry name" value="Radical_SAM"/>
    <property type="match status" value="1"/>
</dbReference>
<dbReference type="InterPro" id="IPR058240">
    <property type="entry name" value="rSAM_sf"/>
</dbReference>
<gene>
    <name evidence="5" type="ORF">IRY55_02185</name>
</gene>
<dbReference type="Proteomes" id="UP000622653">
    <property type="component" value="Unassembled WGS sequence"/>
</dbReference>
<dbReference type="PANTHER" id="PTHR13932:SF5">
    <property type="entry name" value="RADICAL S-ADENOSYL METHIONINE DOMAIN-CONTAINING PROTEIN 1, MITOCHONDRIAL"/>
    <property type="match status" value="1"/>
</dbReference>
<protein>
    <recommendedName>
        <fullName evidence="2 3">Heme chaperone HemW</fullName>
    </recommendedName>
</protein>
<dbReference type="RefSeq" id="WP_194561614.1">
    <property type="nucleotide sequence ID" value="NZ_JADKPV010000001.1"/>
</dbReference>
<comment type="similarity">
    <text evidence="1">Belongs to the anaerobic coproporphyrinogen-III oxidase family. HemW subfamily.</text>
</comment>
<evidence type="ECO:0000256" key="1">
    <source>
        <dbReference type="ARBA" id="ARBA00006100"/>
    </source>
</evidence>
<dbReference type="SFLD" id="SFLDF00288">
    <property type="entry name" value="HemN-like__clustered_with_nucl"/>
    <property type="match status" value="1"/>
</dbReference>
<dbReference type="InterPro" id="IPR006638">
    <property type="entry name" value="Elp3/MiaA/NifB-like_rSAM"/>
</dbReference>
<dbReference type="InterPro" id="IPR007197">
    <property type="entry name" value="rSAM"/>
</dbReference>
<reference evidence="5" key="1">
    <citation type="submission" date="2020-11" db="EMBL/GenBank/DDBJ databases">
        <title>Multidrug resistant novel bacterium Savagea serpentis sp. nov., isolated from the scats of a vine snake (Ahaetulla nasuta).</title>
        <authorList>
            <person name="Venkata Ramana V."/>
            <person name="Vikas Patil S."/>
            <person name="Yogita Lugani V."/>
        </authorList>
    </citation>
    <scope>NUCLEOTIDE SEQUENCE</scope>
    <source>
        <strain evidence="5">SN6</strain>
    </source>
</reference>
<dbReference type="SFLD" id="SFLDG01065">
    <property type="entry name" value="anaerobic_coproporphyrinogen-I"/>
    <property type="match status" value="1"/>
</dbReference>
<proteinExistence type="inferred from homology"/>
<keyword evidence="3" id="KW-0408">Iron</keyword>
<sequence length="376" mass="43401">MRGLYIHIPFCHQICFYCDFNKVFYANQPVDAYIEALGMELQQYAKYTDELETVFIGGGTPTALTVEQLDRLLTLIERVVDPNTLREYTIEANPDELTREKLQLLYARGVRRLSIGVQSFNDELLKKIGRTHSAHHVEEVIQTARNVGFENISIDLIYALPEQTMDDWKETVRHALALDLPHYSAYSLIIEPKTRFYNLKNNNQLKLVDASVEGDMFTYVMEQMEHAGRIQYEVSNFAYPGAESIHNLIYWENDEYGGVGAGAHGYIDGERYSNIGPLTHYLKAVEAGERPVKDTHRVTLQERMEEEMFLGLRMRKGVSSSHFEKKFGQSLQNIYGSVLTRLIEDGYLTYEEEHYRLTTKGLYNGNDVFEQFLLTE</sequence>
<name>A0A8J7KGS8_9BACL</name>
<dbReference type="GO" id="GO:0051539">
    <property type="term" value="F:4 iron, 4 sulfur cluster binding"/>
    <property type="evidence" value="ECO:0007669"/>
    <property type="project" value="UniProtKB-UniRule"/>
</dbReference>
<evidence type="ECO:0000259" key="4">
    <source>
        <dbReference type="PROSITE" id="PS51918"/>
    </source>
</evidence>
<dbReference type="GO" id="GO:0006779">
    <property type="term" value="P:porphyrin-containing compound biosynthetic process"/>
    <property type="evidence" value="ECO:0007669"/>
    <property type="project" value="InterPro"/>
</dbReference>
<dbReference type="GO" id="GO:0005737">
    <property type="term" value="C:cytoplasm"/>
    <property type="evidence" value="ECO:0007669"/>
    <property type="project" value="UniProtKB-SubCell"/>
</dbReference>
<accession>A0A8J7KGS8</accession>
<dbReference type="InterPro" id="IPR004559">
    <property type="entry name" value="HemW-like"/>
</dbReference>
<evidence type="ECO:0000256" key="3">
    <source>
        <dbReference type="RuleBase" id="RU364116"/>
    </source>
</evidence>
<keyword evidence="3" id="KW-0349">Heme</keyword>
<dbReference type="GO" id="GO:0046872">
    <property type="term" value="F:metal ion binding"/>
    <property type="evidence" value="ECO:0007669"/>
    <property type="project" value="UniProtKB-UniRule"/>
</dbReference>
<dbReference type="SFLD" id="SFLDS00029">
    <property type="entry name" value="Radical_SAM"/>
    <property type="match status" value="1"/>
</dbReference>
<feature type="domain" description="Radical SAM core" evidence="4">
    <location>
        <begin position="1"/>
        <end position="229"/>
    </location>
</feature>
<comment type="function">
    <text evidence="3">Probably acts as a heme chaperone, transferring heme to an unknown acceptor. Binds one molecule of heme per monomer, possibly covalently. Binds 1 [4Fe-4S] cluster. The cluster is coordinated with 3 cysteines and an exchangeable S-adenosyl-L-methionine.</text>
</comment>
<dbReference type="EMBL" id="JADKPV010000001">
    <property type="protein sequence ID" value="MBF4500158.1"/>
    <property type="molecule type" value="Genomic_DNA"/>
</dbReference>
<dbReference type="InterPro" id="IPR034505">
    <property type="entry name" value="Coproporphyrinogen-III_oxidase"/>
</dbReference>
<dbReference type="AlphaFoldDB" id="A0A8J7KGS8"/>
<keyword evidence="3" id="KW-0004">4Fe-4S</keyword>
<dbReference type="SUPFAM" id="SSF102114">
    <property type="entry name" value="Radical SAM enzymes"/>
    <property type="match status" value="1"/>
</dbReference>
<dbReference type="PANTHER" id="PTHR13932">
    <property type="entry name" value="COPROPORPHYRINIGEN III OXIDASE"/>
    <property type="match status" value="1"/>
</dbReference>
<dbReference type="SFLD" id="SFLDF00562">
    <property type="entry name" value="HemN-like__clustered_with_heat"/>
    <property type="match status" value="1"/>
</dbReference>
<dbReference type="Pfam" id="PF06969">
    <property type="entry name" value="HemN_C"/>
    <property type="match status" value="1"/>
</dbReference>
<keyword evidence="3" id="KW-0949">S-adenosyl-L-methionine</keyword>
<dbReference type="InterPro" id="IPR010723">
    <property type="entry name" value="HemN_C"/>
</dbReference>
<comment type="caution">
    <text evidence="5">The sequence shown here is derived from an EMBL/GenBank/DDBJ whole genome shotgun (WGS) entry which is preliminary data.</text>
</comment>
<keyword evidence="3" id="KW-0479">Metal-binding</keyword>
<evidence type="ECO:0000256" key="2">
    <source>
        <dbReference type="ARBA" id="ARBA00017228"/>
    </source>
</evidence>
<keyword evidence="3" id="KW-0143">Chaperone</keyword>
<dbReference type="SMART" id="SM00729">
    <property type="entry name" value="Elp3"/>
    <property type="match status" value="1"/>
</dbReference>
<comment type="subcellular location">
    <subcellularLocation>
        <location evidence="3">Cytoplasm</location>
    </subcellularLocation>
</comment>
<keyword evidence="3" id="KW-0411">Iron-sulfur</keyword>
<dbReference type="SFLD" id="SFLDG01082">
    <property type="entry name" value="B12-binding_domain_containing"/>
    <property type="match status" value="1"/>
</dbReference>